<dbReference type="Pfam" id="PF07114">
    <property type="entry name" value="TMEM126"/>
    <property type="match status" value="1"/>
</dbReference>
<evidence type="ECO:0000313" key="8">
    <source>
        <dbReference type="Proteomes" id="UP001292094"/>
    </source>
</evidence>
<dbReference type="PANTHER" id="PTHR16296">
    <property type="entry name" value="UNCHARACTERIZED HYPOTHALAMUS PROTEIN HT007"/>
    <property type="match status" value="1"/>
</dbReference>
<feature type="transmembrane region" description="Helical" evidence="6">
    <location>
        <begin position="159"/>
        <end position="181"/>
    </location>
</feature>
<dbReference type="InterPro" id="IPR009801">
    <property type="entry name" value="TMEM126"/>
</dbReference>
<dbReference type="GO" id="GO:0032981">
    <property type="term" value="P:mitochondrial respiratory chain complex I assembly"/>
    <property type="evidence" value="ECO:0007669"/>
    <property type="project" value="TreeGrafter"/>
</dbReference>
<dbReference type="EMBL" id="JAWZYT010000318">
    <property type="protein sequence ID" value="KAK4324843.1"/>
    <property type="molecule type" value="Genomic_DNA"/>
</dbReference>
<evidence type="ECO:0000256" key="1">
    <source>
        <dbReference type="ARBA" id="ARBA00004225"/>
    </source>
</evidence>
<evidence type="ECO:0000256" key="4">
    <source>
        <dbReference type="ARBA" id="ARBA00023128"/>
    </source>
</evidence>
<evidence type="ECO:0000313" key="7">
    <source>
        <dbReference type="EMBL" id="KAK4324843.1"/>
    </source>
</evidence>
<keyword evidence="2 6" id="KW-0812">Transmembrane</keyword>
<protein>
    <recommendedName>
        <fullName evidence="9">Transmembrane protein</fullName>
    </recommendedName>
</protein>
<dbReference type="Proteomes" id="UP001292094">
    <property type="component" value="Unassembled WGS sequence"/>
</dbReference>
<gene>
    <name evidence="7" type="ORF">Pmani_004545</name>
</gene>
<reference evidence="7" key="1">
    <citation type="submission" date="2023-11" db="EMBL/GenBank/DDBJ databases">
        <title>Genome assemblies of two species of porcelain crab, Petrolisthes cinctipes and Petrolisthes manimaculis (Anomura: Porcellanidae).</title>
        <authorList>
            <person name="Angst P."/>
        </authorList>
    </citation>
    <scope>NUCLEOTIDE SEQUENCE</scope>
    <source>
        <strain evidence="7">PB745_02</strain>
        <tissue evidence="7">Gill</tissue>
    </source>
</reference>
<dbReference type="GO" id="GO:0031966">
    <property type="term" value="C:mitochondrial membrane"/>
    <property type="evidence" value="ECO:0007669"/>
    <property type="project" value="UniProtKB-SubCell"/>
</dbReference>
<dbReference type="PANTHER" id="PTHR16296:SF2">
    <property type="entry name" value="TRANSMEMBRANE PROTEIN 126A"/>
    <property type="match status" value="1"/>
</dbReference>
<feature type="transmembrane region" description="Helical" evidence="6">
    <location>
        <begin position="202"/>
        <end position="223"/>
    </location>
</feature>
<evidence type="ECO:0000256" key="6">
    <source>
        <dbReference type="SAM" id="Phobius"/>
    </source>
</evidence>
<proteinExistence type="predicted"/>
<comment type="caution">
    <text evidence="7">The sequence shown here is derived from an EMBL/GenBank/DDBJ whole genome shotgun (WGS) entry which is preliminary data.</text>
</comment>
<keyword evidence="5 6" id="KW-0472">Membrane</keyword>
<sequence>MIVALLERVVITRVRSHWIRIFHLFGVCKLCNIFIHYRMEPASRSSERSKDSGDELTDALALINEWTPTSDVFALKRYMYATSLLSSGSAAYINAYYRRVVRLRNQAFITTFLPVVLLPSLAGSLLHHQFVQRPLLLQEIQCPVCLELRGGMLQMFSGVVYPMVLAPFAAFQYAVRLYTYAIPDITKPKLWFKEYCKLTKPILSKLYLIAGLQIVAGMAWTHWEGHNLLTVMSKLAHMEEVVERHKQKSKNQVIGE</sequence>
<feature type="transmembrane region" description="Helical" evidence="6">
    <location>
        <begin position="78"/>
        <end position="95"/>
    </location>
</feature>
<keyword evidence="8" id="KW-1185">Reference proteome</keyword>
<evidence type="ECO:0000256" key="3">
    <source>
        <dbReference type="ARBA" id="ARBA00022989"/>
    </source>
</evidence>
<comment type="subcellular location">
    <subcellularLocation>
        <location evidence="1">Mitochondrion membrane</location>
        <topology evidence="1">Multi-pass membrane protein</topology>
    </subcellularLocation>
</comment>
<name>A0AAE1UHG5_9EUCA</name>
<evidence type="ECO:0000256" key="5">
    <source>
        <dbReference type="ARBA" id="ARBA00023136"/>
    </source>
</evidence>
<dbReference type="AlphaFoldDB" id="A0AAE1UHG5"/>
<keyword evidence="3 6" id="KW-1133">Transmembrane helix</keyword>
<evidence type="ECO:0008006" key="9">
    <source>
        <dbReference type="Google" id="ProtNLM"/>
    </source>
</evidence>
<evidence type="ECO:0000256" key="2">
    <source>
        <dbReference type="ARBA" id="ARBA00022692"/>
    </source>
</evidence>
<keyword evidence="4" id="KW-0496">Mitochondrion</keyword>
<accession>A0AAE1UHG5</accession>
<organism evidence="7 8">
    <name type="scientific">Petrolisthes manimaculis</name>
    <dbReference type="NCBI Taxonomy" id="1843537"/>
    <lineage>
        <taxon>Eukaryota</taxon>
        <taxon>Metazoa</taxon>
        <taxon>Ecdysozoa</taxon>
        <taxon>Arthropoda</taxon>
        <taxon>Crustacea</taxon>
        <taxon>Multicrustacea</taxon>
        <taxon>Malacostraca</taxon>
        <taxon>Eumalacostraca</taxon>
        <taxon>Eucarida</taxon>
        <taxon>Decapoda</taxon>
        <taxon>Pleocyemata</taxon>
        <taxon>Anomura</taxon>
        <taxon>Galatheoidea</taxon>
        <taxon>Porcellanidae</taxon>
        <taxon>Petrolisthes</taxon>
    </lineage>
</organism>
<feature type="transmembrane region" description="Helical" evidence="6">
    <location>
        <begin position="21"/>
        <end position="39"/>
    </location>
</feature>
<feature type="transmembrane region" description="Helical" evidence="6">
    <location>
        <begin position="107"/>
        <end position="126"/>
    </location>
</feature>